<name>C7GB91_9FIRM</name>
<gene>
    <name evidence="1" type="ORF">ROSINTL182_07175</name>
</gene>
<sequence>MGAVFFLWKKEGDRVDVGIFLQQPKTAVIRTADAPAAGIPSQRAWVDV</sequence>
<accession>C7GB91</accession>
<comment type="caution">
    <text evidence="1">The sequence shown here is derived from an EMBL/GenBank/DDBJ whole genome shotgun (WGS) entry which is preliminary data.</text>
</comment>
<dbReference type="EMBL" id="ABYJ02000101">
    <property type="protein sequence ID" value="EEV00934.1"/>
    <property type="molecule type" value="Genomic_DNA"/>
</dbReference>
<dbReference type="Proteomes" id="UP000004828">
    <property type="component" value="Unassembled WGS sequence"/>
</dbReference>
<reference evidence="1 2" key="1">
    <citation type="submission" date="2009-08" db="EMBL/GenBank/DDBJ databases">
        <authorList>
            <person name="Weinstock G."/>
            <person name="Sodergren E."/>
            <person name="Clifton S."/>
            <person name="Fulton L."/>
            <person name="Fulton B."/>
            <person name="Courtney L."/>
            <person name="Fronick C."/>
            <person name="Harrison M."/>
            <person name="Strong C."/>
            <person name="Farmer C."/>
            <person name="Delahaunty K."/>
            <person name="Markovic C."/>
            <person name="Hall O."/>
            <person name="Minx P."/>
            <person name="Tomlinson C."/>
            <person name="Mitreva M."/>
            <person name="Nelson J."/>
            <person name="Hou S."/>
            <person name="Wollam A."/>
            <person name="Pepin K.H."/>
            <person name="Johnson M."/>
            <person name="Bhonagiri V."/>
            <person name="Nash W.E."/>
            <person name="Warren W."/>
            <person name="Chinwalla A."/>
            <person name="Mardis E.R."/>
            <person name="Wilson R.K."/>
        </authorList>
    </citation>
    <scope>NUCLEOTIDE SEQUENCE [LARGE SCALE GENOMIC DNA]</scope>
    <source>
        <strain evidence="1 2">L1-82</strain>
    </source>
</reference>
<protein>
    <submittedName>
        <fullName evidence="1">Uncharacterized protein</fullName>
    </submittedName>
</protein>
<evidence type="ECO:0000313" key="1">
    <source>
        <dbReference type="EMBL" id="EEV00934.1"/>
    </source>
</evidence>
<organism evidence="1 2">
    <name type="scientific">Roseburia intestinalis L1-82</name>
    <dbReference type="NCBI Taxonomy" id="536231"/>
    <lineage>
        <taxon>Bacteria</taxon>
        <taxon>Bacillati</taxon>
        <taxon>Bacillota</taxon>
        <taxon>Clostridia</taxon>
        <taxon>Lachnospirales</taxon>
        <taxon>Lachnospiraceae</taxon>
        <taxon>Roseburia</taxon>
    </lineage>
</organism>
<evidence type="ECO:0000313" key="2">
    <source>
        <dbReference type="Proteomes" id="UP000004828"/>
    </source>
</evidence>
<dbReference type="AlphaFoldDB" id="C7GB91"/>
<proteinExistence type="predicted"/>
<dbReference type="HOGENOM" id="CLU_3157361_0_0_9"/>